<dbReference type="EMBL" id="BAABAJ010000002">
    <property type="protein sequence ID" value="GAA3898782.1"/>
    <property type="molecule type" value="Genomic_DNA"/>
</dbReference>
<keyword evidence="3" id="KW-1185">Reference proteome</keyword>
<feature type="region of interest" description="Disordered" evidence="1">
    <location>
        <begin position="26"/>
        <end position="60"/>
    </location>
</feature>
<evidence type="ECO:0000256" key="1">
    <source>
        <dbReference type="SAM" id="MobiDB-lite"/>
    </source>
</evidence>
<reference evidence="3" key="1">
    <citation type="journal article" date="2019" name="Int. J. Syst. Evol. Microbiol.">
        <title>The Global Catalogue of Microorganisms (GCM) 10K type strain sequencing project: providing services to taxonomists for standard genome sequencing and annotation.</title>
        <authorList>
            <consortium name="The Broad Institute Genomics Platform"/>
            <consortium name="The Broad Institute Genome Sequencing Center for Infectious Disease"/>
            <person name="Wu L."/>
            <person name="Ma J."/>
        </authorList>
    </citation>
    <scope>NUCLEOTIDE SEQUENCE [LARGE SCALE GENOMIC DNA]</scope>
    <source>
        <strain evidence="3">JCM 16956</strain>
    </source>
</reference>
<dbReference type="Proteomes" id="UP001501000">
    <property type="component" value="Unassembled WGS sequence"/>
</dbReference>
<proteinExistence type="predicted"/>
<comment type="caution">
    <text evidence="2">The sequence shown here is derived from an EMBL/GenBank/DDBJ whole genome shotgun (WGS) entry which is preliminary data.</text>
</comment>
<feature type="compositionally biased region" description="Low complexity" evidence="1">
    <location>
        <begin position="47"/>
        <end position="60"/>
    </location>
</feature>
<sequence>MGWIPESTRGLSEAMHIILSGVGTDPVRPVRCGRSSRRGPAGGAGSGRRAVPAGGVVFGG</sequence>
<accession>A0ABP7LBR3</accession>
<gene>
    <name evidence="2" type="ORF">GCM10022244_06230</name>
</gene>
<evidence type="ECO:0000313" key="3">
    <source>
        <dbReference type="Proteomes" id="UP001501000"/>
    </source>
</evidence>
<organism evidence="2 3">
    <name type="scientific">Streptomyces gulbargensis</name>
    <dbReference type="NCBI Taxonomy" id="364901"/>
    <lineage>
        <taxon>Bacteria</taxon>
        <taxon>Bacillati</taxon>
        <taxon>Actinomycetota</taxon>
        <taxon>Actinomycetes</taxon>
        <taxon>Kitasatosporales</taxon>
        <taxon>Streptomycetaceae</taxon>
        <taxon>Streptomyces</taxon>
    </lineage>
</organism>
<evidence type="ECO:0000313" key="2">
    <source>
        <dbReference type="EMBL" id="GAA3898782.1"/>
    </source>
</evidence>
<name>A0ABP7LBR3_9ACTN</name>
<protein>
    <submittedName>
        <fullName evidence="2">Uncharacterized protein</fullName>
    </submittedName>
</protein>